<dbReference type="RefSeq" id="WP_167489160.1">
    <property type="nucleotide sequence ID" value="NZ_CP046173.1"/>
</dbReference>
<protein>
    <submittedName>
        <fullName evidence="2">Uncharacterized protein</fullName>
    </submittedName>
</protein>
<feature type="transmembrane region" description="Helical" evidence="1">
    <location>
        <begin position="50"/>
        <end position="70"/>
    </location>
</feature>
<accession>A0A6G9Z8H0</accession>
<proteinExistence type="predicted"/>
<organism evidence="2 3">
    <name type="scientific">Nocardia terpenica</name>
    <dbReference type="NCBI Taxonomy" id="455432"/>
    <lineage>
        <taxon>Bacteria</taxon>
        <taxon>Bacillati</taxon>
        <taxon>Actinomycetota</taxon>
        <taxon>Actinomycetes</taxon>
        <taxon>Mycobacteriales</taxon>
        <taxon>Nocardiaceae</taxon>
        <taxon>Nocardia</taxon>
    </lineage>
</organism>
<evidence type="ECO:0000313" key="2">
    <source>
        <dbReference type="EMBL" id="QIS21899.1"/>
    </source>
</evidence>
<reference evidence="2 3" key="1">
    <citation type="journal article" date="2019" name="ACS Chem. Biol.">
        <title>Identification and Mobilization of a Cryptic Antibiotic Biosynthesis Gene Locus from a Human-Pathogenic Nocardia Isolate.</title>
        <authorList>
            <person name="Herisse M."/>
            <person name="Ishida K."/>
            <person name="Porter J.L."/>
            <person name="Howden B."/>
            <person name="Hertweck C."/>
            <person name="Stinear T.P."/>
            <person name="Pidot S.J."/>
        </authorList>
    </citation>
    <scope>NUCLEOTIDE SEQUENCE [LARGE SCALE GENOMIC DNA]</scope>
    <source>
        <strain evidence="2 3">AUSMDU00012715</strain>
    </source>
</reference>
<dbReference type="AlphaFoldDB" id="A0A6G9Z8H0"/>
<dbReference type="EMBL" id="CP046173">
    <property type="protein sequence ID" value="QIS21899.1"/>
    <property type="molecule type" value="Genomic_DNA"/>
</dbReference>
<name>A0A6G9Z8H0_9NOCA</name>
<sequence>MRCSSGACCRIVSGGGPFCCRAWRNVGGYLPAAVLPVTAGYLGDAIGLSWGAGIFAVTLGALAMVGGMLAGRRDRVIG</sequence>
<evidence type="ECO:0000313" key="3">
    <source>
        <dbReference type="Proteomes" id="UP000500953"/>
    </source>
</evidence>
<dbReference type="Proteomes" id="UP000500953">
    <property type="component" value="Chromosome"/>
</dbReference>
<keyword evidence="1" id="KW-0472">Membrane</keyword>
<evidence type="ECO:0000256" key="1">
    <source>
        <dbReference type="SAM" id="Phobius"/>
    </source>
</evidence>
<keyword evidence="1" id="KW-1133">Transmembrane helix</keyword>
<keyword evidence="1" id="KW-0812">Transmembrane</keyword>
<gene>
    <name evidence="2" type="ORF">F6W96_29790</name>
</gene>